<dbReference type="EMBL" id="JAGTJQ010000008">
    <property type="protein sequence ID" value="KAH7026054.1"/>
    <property type="molecule type" value="Genomic_DNA"/>
</dbReference>
<keyword evidence="2" id="KW-1185">Reference proteome</keyword>
<evidence type="ECO:0000313" key="1">
    <source>
        <dbReference type="EMBL" id="KAH7026054.1"/>
    </source>
</evidence>
<proteinExistence type="predicted"/>
<dbReference type="GeneID" id="70184297"/>
<name>A0A9P8Y1W6_9PEZI</name>
<dbReference type="Proteomes" id="UP000756346">
    <property type="component" value="Unassembled WGS sequence"/>
</dbReference>
<comment type="caution">
    <text evidence="1">The sequence shown here is derived from an EMBL/GenBank/DDBJ whole genome shotgun (WGS) entry which is preliminary data.</text>
</comment>
<reference evidence="1" key="1">
    <citation type="journal article" date="2021" name="Nat. Commun.">
        <title>Genetic determinants of endophytism in the Arabidopsis root mycobiome.</title>
        <authorList>
            <person name="Mesny F."/>
            <person name="Miyauchi S."/>
            <person name="Thiergart T."/>
            <person name="Pickel B."/>
            <person name="Atanasova L."/>
            <person name="Karlsson M."/>
            <person name="Huettel B."/>
            <person name="Barry K.W."/>
            <person name="Haridas S."/>
            <person name="Chen C."/>
            <person name="Bauer D."/>
            <person name="Andreopoulos W."/>
            <person name="Pangilinan J."/>
            <person name="LaButti K."/>
            <person name="Riley R."/>
            <person name="Lipzen A."/>
            <person name="Clum A."/>
            <person name="Drula E."/>
            <person name="Henrissat B."/>
            <person name="Kohler A."/>
            <person name="Grigoriev I.V."/>
            <person name="Martin F.M."/>
            <person name="Hacquard S."/>
        </authorList>
    </citation>
    <scope>NUCLEOTIDE SEQUENCE</scope>
    <source>
        <strain evidence="1">MPI-CAGE-CH-0230</strain>
    </source>
</reference>
<protein>
    <submittedName>
        <fullName evidence="1">Uncharacterized protein</fullName>
    </submittedName>
</protein>
<sequence length="102" mass="10824">MAHIMFWPNPCPISSDGTTSICVLLSIESRTALRTKYSTTRGNGDGPGPTGDEAEKSIMELCATIWTGKTYCESCTLRHLTSSDLAADSSVHSSQTVGVIVA</sequence>
<organism evidence="1 2">
    <name type="scientific">Microdochium trichocladiopsis</name>
    <dbReference type="NCBI Taxonomy" id="1682393"/>
    <lineage>
        <taxon>Eukaryota</taxon>
        <taxon>Fungi</taxon>
        <taxon>Dikarya</taxon>
        <taxon>Ascomycota</taxon>
        <taxon>Pezizomycotina</taxon>
        <taxon>Sordariomycetes</taxon>
        <taxon>Xylariomycetidae</taxon>
        <taxon>Xylariales</taxon>
        <taxon>Microdochiaceae</taxon>
        <taxon>Microdochium</taxon>
    </lineage>
</organism>
<accession>A0A9P8Y1W6</accession>
<evidence type="ECO:0000313" key="2">
    <source>
        <dbReference type="Proteomes" id="UP000756346"/>
    </source>
</evidence>
<gene>
    <name evidence="1" type="ORF">B0I36DRAFT_329787</name>
</gene>
<dbReference type="AlphaFoldDB" id="A0A9P8Y1W6"/>
<dbReference type="RefSeq" id="XP_046009271.1">
    <property type="nucleotide sequence ID" value="XM_046154751.1"/>
</dbReference>